<feature type="compositionally biased region" description="Basic and acidic residues" evidence="6">
    <location>
        <begin position="139"/>
        <end position="153"/>
    </location>
</feature>
<evidence type="ECO:0000256" key="4">
    <source>
        <dbReference type="ARBA" id="ARBA00023136"/>
    </source>
</evidence>
<sequence length="415" mass="45418">MGEDPTEEGGEDLPDDEQRDEPDESSDSDADADDWGGNGPDIDEGSTEERVDSDPDDENTAATNWGNRSKPARDRARVAQSETKSTIGTSEETADADEADDIDGESDDESDDANADEEDDSSVSDDPESDEETSPATAHDPDADMSDQARTDGSHATSEMNVPDSSESGDYEPATPPDDEEMPLTEHIEEMVQRLAVVLFAAAIVTLLVFPFASDVIIHMWYDILPQTDIAAPHVYGPLEHKLTELKLASIAGLAIALPIAVYQTYLFMRPGLYPHERRYYLAAVPTSLVLAVVGMAFAYYLILPGLFEYFLYYSDGAEEMHVAFGLQDTFGLIITMLGLMAVVFQIPLCVMLAIMMGITSREWLAEHRLYFWGAFLGLAFLFSPDPTGMAPLIVAITMVGLFEGTLLLVKWTGR</sequence>
<dbReference type="GO" id="GO:0043953">
    <property type="term" value="P:protein transport by the Tat complex"/>
    <property type="evidence" value="ECO:0007669"/>
    <property type="project" value="UniProtKB-UniRule"/>
</dbReference>
<dbReference type="PANTHER" id="PTHR30371">
    <property type="entry name" value="SEC-INDEPENDENT PROTEIN TRANSLOCASE PROTEIN TATC"/>
    <property type="match status" value="1"/>
</dbReference>
<feature type="compositionally biased region" description="Acidic residues" evidence="6">
    <location>
        <begin position="92"/>
        <end position="133"/>
    </location>
</feature>
<keyword evidence="4 5" id="KW-0472">Membrane</keyword>
<evidence type="ECO:0000256" key="1">
    <source>
        <dbReference type="ARBA" id="ARBA00004141"/>
    </source>
</evidence>
<accession>A0AAE3FNS3</accession>
<dbReference type="InterPro" id="IPR002033">
    <property type="entry name" value="TatC"/>
</dbReference>
<keyword evidence="5" id="KW-0811">Translocation</keyword>
<dbReference type="HAMAP" id="MF_00902">
    <property type="entry name" value="TatC"/>
    <property type="match status" value="1"/>
</dbReference>
<keyword evidence="5" id="KW-0653">Protein transport</keyword>
<gene>
    <name evidence="5" type="primary">tatC</name>
    <name evidence="7" type="ORF">AArcSt11_01605</name>
</gene>
<dbReference type="AlphaFoldDB" id="A0AAE3FNS3"/>
<reference evidence="7 8" key="1">
    <citation type="journal article" date="2022" name="Syst. Appl. Microbiol.">
        <title>Natronocalculus amylovorans gen. nov., sp. nov., and Natranaeroarchaeum aerophilus sp. nov., dominant culturable amylolytic natronoarchaea from hypersaline soda lakes in southwestern Siberia.</title>
        <authorList>
            <person name="Sorokin D.Y."/>
            <person name="Elcheninov A.G."/>
            <person name="Khizhniak T.V."/>
            <person name="Koenen M."/>
            <person name="Bale N.J."/>
            <person name="Damste J.S.S."/>
            <person name="Kublanov I.V."/>
        </authorList>
    </citation>
    <scope>NUCLEOTIDE SEQUENCE [LARGE SCALE GENOMIC DNA]</scope>
    <source>
        <strain evidence="7 8">AArc-St1-1</strain>
    </source>
</reference>
<feature type="transmembrane region" description="Helical" evidence="5">
    <location>
        <begin position="390"/>
        <end position="410"/>
    </location>
</feature>
<name>A0AAE3FNS3_9EURY</name>
<dbReference type="Pfam" id="PF00902">
    <property type="entry name" value="TatC"/>
    <property type="match status" value="1"/>
</dbReference>
<keyword evidence="5" id="KW-1003">Cell membrane</keyword>
<feature type="transmembrane region" description="Helical" evidence="5">
    <location>
        <begin position="248"/>
        <end position="268"/>
    </location>
</feature>
<comment type="subunit">
    <text evidence="5">Forms a complex with TatA.</text>
</comment>
<evidence type="ECO:0000256" key="2">
    <source>
        <dbReference type="ARBA" id="ARBA00022692"/>
    </source>
</evidence>
<dbReference type="GO" id="GO:0009977">
    <property type="term" value="F:proton motive force dependent protein transmembrane transporter activity"/>
    <property type="evidence" value="ECO:0007669"/>
    <property type="project" value="TreeGrafter"/>
</dbReference>
<dbReference type="PANTHER" id="PTHR30371:SF0">
    <property type="entry name" value="SEC-INDEPENDENT PROTEIN TRANSLOCASE PROTEIN TATC, CHLOROPLASTIC-RELATED"/>
    <property type="match status" value="1"/>
</dbReference>
<evidence type="ECO:0000256" key="5">
    <source>
        <dbReference type="HAMAP-Rule" id="MF_00902"/>
    </source>
</evidence>
<comment type="function">
    <text evidence="5">Part of the twin-arginine translocation (Tat) system that transports large folded proteins containing a characteristic twin-arginine motif in their signal peptide across membranes.</text>
</comment>
<evidence type="ECO:0000313" key="7">
    <source>
        <dbReference type="EMBL" id="MCL9812346.1"/>
    </source>
</evidence>
<keyword evidence="5" id="KW-0813">Transport</keyword>
<proteinExistence type="inferred from homology"/>
<feature type="transmembrane region" description="Helical" evidence="5">
    <location>
        <begin position="280"/>
        <end position="303"/>
    </location>
</feature>
<dbReference type="PRINTS" id="PR01840">
    <property type="entry name" value="TATCFAMILY"/>
</dbReference>
<evidence type="ECO:0000313" key="8">
    <source>
        <dbReference type="Proteomes" id="UP001202674"/>
    </source>
</evidence>
<feature type="transmembrane region" description="Helical" evidence="5">
    <location>
        <begin position="368"/>
        <end position="384"/>
    </location>
</feature>
<feature type="compositionally biased region" description="Polar residues" evidence="6">
    <location>
        <begin position="154"/>
        <end position="168"/>
    </location>
</feature>
<dbReference type="RefSeq" id="WP_250593947.1">
    <property type="nucleotide sequence ID" value="NZ_JAKRVY010000001.1"/>
</dbReference>
<organism evidence="7 8">
    <name type="scientific">Natranaeroarchaeum aerophilus</name>
    <dbReference type="NCBI Taxonomy" id="2917711"/>
    <lineage>
        <taxon>Archaea</taxon>
        <taxon>Methanobacteriati</taxon>
        <taxon>Methanobacteriota</taxon>
        <taxon>Stenosarchaea group</taxon>
        <taxon>Halobacteria</taxon>
        <taxon>Halobacteriales</taxon>
        <taxon>Natronoarchaeaceae</taxon>
        <taxon>Natranaeroarchaeum</taxon>
    </lineage>
</organism>
<comment type="similarity">
    <text evidence="5">Belongs to the TatC family.</text>
</comment>
<comment type="subcellular location">
    <subcellularLocation>
        <location evidence="5">Cell membrane</location>
        <topology evidence="5">Multi-pass membrane protein</topology>
    </subcellularLocation>
    <subcellularLocation>
        <location evidence="1">Membrane</location>
        <topology evidence="1">Multi-pass membrane protein</topology>
    </subcellularLocation>
</comment>
<feature type="region of interest" description="Disordered" evidence="6">
    <location>
        <begin position="1"/>
        <end position="181"/>
    </location>
</feature>
<feature type="transmembrane region" description="Helical" evidence="5">
    <location>
        <begin position="331"/>
        <end position="356"/>
    </location>
</feature>
<keyword evidence="3 5" id="KW-1133">Transmembrane helix</keyword>
<feature type="transmembrane region" description="Helical" evidence="5">
    <location>
        <begin position="195"/>
        <end position="213"/>
    </location>
</feature>
<protein>
    <recommendedName>
        <fullName evidence="5">Sec-independent protein translocase protein TatC</fullName>
    </recommendedName>
</protein>
<feature type="compositionally biased region" description="Acidic residues" evidence="6">
    <location>
        <begin position="1"/>
        <end position="34"/>
    </location>
</feature>
<evidence type="ECO:0000256" key="6">
    <source>
        <dbReference type="SAM" id="MobiDB-lite"/>
    </source>
</evidence>
<feature type="compositionally biased region" description="Polar residues" evidence="6">
    <location>
        <begin position="80"/>
        <end position="89"/>
    </location>
</feature>
<keyword evidence="8" id="KW-1185">Reference proteome</keyword>
<dbReference type="GO" id="GO:0033281">
    <property type="term" value="C:TAT protein transport complex"/>
    <property type="evidence" value="ECO:0007669"/>
    <property type="project" value="UniProtKB-UniRule"/>
</dbReference>
<comment type="caution">
    <text evidence="7">The sequence shown here is derived from an EMBL/GenBank/DDBJ whole genome shotgun (WGS) entry which is preliminary data.</text>
</comment>
<dbReference type="Proteomes" id="UP001202674">
    <property type="component" value="Unassembled WGS sequence"/>
</dbReference>
<evidence type="ECO:0000256" key="3">
    <source>
        <dbReference type="ARBA" id="ARBA00022989"/>
    </source>
</evidence>
<dbReference type="EMBL" id="JAKRVY010000001">
    <property type="protein sequence ID" value="MCL9812346.1"/>
    <property type="molecule type" value="Genomic_DNA"/>
</dbReference>
<dbReference type="GO" id="GO:0065002">
    <property type="term" value="P:intracellular protein transmembrane transport"/>
    <property type="evidence" value="ECO:0007669"/>
    <property type="project" value="TreeGrafter"/>
</dbReference>
<keyword evidence="2 5" id="KW-0812">Transmembrane</keyword>